<sequence>MDYLIIALRIISVMALFLFLVLKTGRRKIAELPVYDFLSIIVLGSVIGADIAEPNIPHLPVLFAVVLIIALQYLVSSLLINNKKIARKITFGPTVIIQNGQFIKANMKRLKYSIETVLMVLREKDIFDLNEVEYAIVEGSGSISVLKKPQYLPLTPSDMKLKPDAKGLPLPLIIDGKVQDGNLQQLKRDRSWLAAELAQAGIPDFSEVFYADCTREGRLYISKIVQAKNFHDDFTL</sequence>
<feature type="domain" description="YetF-like N-terminal transmembrane" evidence="9">
    <location>
        <begin position="3"/>
        <end position="76"/>
    </location>
</feature>
<dbReference type="Pfam" id="PF04239">
    <property type="entry name" value="DUF421"/>
    <property type="match status" value="1"/>
</dbReference>
<dbReference type="EMBL" id="LK996017">
    <property type="protein sequence ID" value="CDX03665.1"/>
    <property type="molecule type" value="Genomic_DNA"/>
</dbReference>
<dbReference type="AlphaFoldDB" id="A0A098B5J9"/>
<keyword evidence="3" id="KW-1003">Cell membrane</keyword>
<dbReference type="PANTHER" id="PTHR34582">
    <property type="entry name" value="UPF0702 TRANSMEMBRANE PROTEIN YCAP"/>
    <property type="match status" value="1"/>
</dbReference>
<keyword evidence="5 7" id="KW-1133">Transmembrane helix</keyword>
<feature type="transmembrane region" description="Helical" evidence="7">
    <location>
        <begin position="58"/>
        <end position="80"/>
    </location>
</feature>
<dbReference type="PATRIC" id="fig|49338.4.peg.4055"/>
<dbReference type="GO" id="GO:0005886">
    <property type="term" value="C:plasma membrane"/>
    <property type="evidence" value="ECO:0007669"/>
    <property type="project" value="UniProtKB-SubCell"/>
</dbReference>
<proteinExistence type="inferred from homology"/>
<dbReference type="RefSeq" id="WP_144676028.1">
    <property type="nucleotide sequence ID" value="NZ_LK996017.1"/>
</dbReference>
<gene>
    <name evidence="10" type="ORF">DPCES_3779</name>
</gene>
<evidence type="ECO:0000259" key="9">
    <source>
        <dbReference type="Pfam" id="PF20730"/>
    </source>
</evidence>
<evidence type="ECO:0000256" key="4">
    <source>
        <dbReference type="ARBA" id="ARBA00022692"/>
    </source>
</evidence>
<name>A0A098B5J9_DESHA</name>
<comment type="similarity">
    <text evidence="2">Belongs to the UPF0702 family.</text>
</comment>
<protein>
    <submittedName>
        <fullName evidence="10">Membrane protein</fullName>
    </submittedName>
</protein>
<evidence type="ECO:0000256" key="1">
    <source>
        <dbReference type="ARBA" id="ARBA00004651"/>
    </source>
</evidence>
<dbReference type="InterPro" id="IPR023090">
    <property type="entry name" value="UPF0702_alpha/beta_dom_sf"/>
</dbReference>
<evidence type="ECO:0000259" key="8">
    <source>
        <dbReference type="Pfam" id="PF04239"/>
    </source>
</evidence>
<evidence type="ECO:0000313" key="10">
    <source>
        <dbReference type="EMBL" id="CDX03665.1"/>
    </source>
</evidence>
<feature type="domain" description="YetF C-terminal" evidence="8">
    <location>
        <begin position="81"/>
        <end position="213"/>
    </location>
</feature>
<dbReference type="Gene3D" id="3.30.240.20">
    <property type="entry name" value="bsu07140 like domains"/>
    <property type="match status" value="2"/>
</dbReference>
<dbReference type="InterPro" id="IPR007353">
    <property type="entry name" value="DUF421"/>
</dbReference>
<feature type="transmembrane region" description="Helical" evidence="7">
    <location>
        <begin position="6"/>
        <end position="22"/>
    </location>
</feature>
<keyword evidence="6 7" id="KW-0472">Membrane</keyword>
<dbReference type="PANTHER" id="PTHR34582:SF6">
    <property type="entry name" value="UPF0702 TRANSMEMBRANE PROTEIN YCAP"/>
    <property type="match status" value="1"/>
</dbReference>
<dbReference type="Pfam" id="PF20730">
    <property type="entry name" value="YetF_N"/>
    <property type="match status" value="1"/>
</dbReference>
<evidence type="ECO:0000256" key="2">
    <source>
        <dbReference type="ARBA" id="ARBA00006448"/>
    </source>
</evidence>
<evidence type="ECO:0000256" key="6">
    <source>
        <dbReference type="ARBA" id="ARBA00023136"/>
    </source>
</evidence>
<organism evidence="10">
    <name type="scientific">Desulfitobacterium hafniense</name>
    <name type="common">Desulfitobacterium frappieri</name>
    <dbReference type="NCBI Taxonomy" id="49338"/>
    <lineage>
        <taxon>Bacteria</taxon>
        <taxon>Bacillati</taxon>
        <taxon>Bacillota</taxon>
        <taxon>Clostridia</taxon>
        <taxon>Eubacteriales</taxon>
        <taxon>Desulfitobacteriaceae</taxon>
        <taxon>Desulfitobacterium</taxon>
    </lineage>
</organism>
<evidence type="ECO:0000256" key="5">
    <source>
        <dbReference type="ARBA" id="ARBA00022989"/>
    </source>
</evidence>
<accession>A0A098B5J9</accession>
<comment type="subcellular location">
    <subcellularLocation>
        <location evidence="1">Cell membrane</location>
        <topology evidence="1">Multi-pass membrane protein</topology>
    </subcellularLocation>
</comment>
<reference evidence="10" key="1">
    <citation type="submission" date="2014-07" db="EMBL/GenBank/DDBJ databases">
        <authorList>
            <person name="Hornung V.Bastian."/>
        </authorList>
    </citation>
    <scope>NUCLEOTIDE SEQUENCE</scope>
    <source>
        <strain evidence="10">PCE-S</strain>
    </source>
</reference>
<dbReference type="InterPro" id="IPR048454">
    <property type="entry name" value="YetF_N"/>
</dbReference>
<evidence type="ECO:0000256" key="7">
    <source>
        <dbReference type="SAM" id="Phobius"/>
    </source>
</evidence>
<keyword evidence="4 7" id="KW-0812">Transmembrane</keyword>
<evidence type="ECO:0000256" key="3">
    <source>
        <dbReference type="ARBA" id="ARBA00022475"/>
    </source>
</evidence>
<feature type="transmembrane region" description="Helical" evidence="7">
    <location>
        <begin position="34"/>
        <end position="52"/>
    </location>
</feature>